<keyword evidence="2" id="KW-1185">Reference proteome</keyword>
<organism evidence="1 2">
    <name type="scientific">Rhododendron molle</name>
    <name type="common">Chinese azalea</name>
    <name type="synonym">Azalea mollis</name>
    <dbReference type="NCBI Taxonomy" id="49168"/>
    <lineage>
        <taxon>Eukaryota</taxon>
        <taxon>Viridiplantae</taxon>
        <taxon>Streptophyta</taxon>
        <taxon>Embryophyta</taxon>
        <taxon>Tracheophyta</taxon>
        <taxon>Spermatophyta</taxon>
        <taxon>Magnoliopsida</taxon>
        <taxon>eudicotyledons</taxon>
        <taxon>Gunneridae</taxon>
        <taxon>Pentapetalae</taxon>
        <taxon>asterids</taxon>
        <taxon>Ericales</taxon>
        <taxon>Ericaceae</taxon>
        <taxon>Ericoideae</taxon>
        <taxon>Rhodoreae</taxon>
        <taxon>Rhododendron</taxon>
    </lineage>
</organism>
<evidence type="ECO:0000313" key="1">
    <source>
        <dbReference type="EMBL" id="KAI8567476.1"/>
    </source>
</evidence>
<name>A0ACC0PPF8_RHOML</name>
<gene>
    <name evidence="1" type="ORF">RHMOL_Rhmol02G0125000</name>
</gene>
<sequence>MMHPIQTSLLHHHSLGQFQFLQRPFVPILHHHRRLQRALPKPLHVFFLKSISQTRLKAQRLAQPLHPLVLNWNRTLRVPYQQSHEHERQINLIGTQNPRFFIHFKPKLGDFPFKKSQSSDFIIKGVTPKSKSNRGKLDDDVLVEVAEKGLFYRKRIGVLPKTGETGGVLCAPDLGNVGSHGYSLEITASYRRDSVFIDDVMVVVVGAESFAEEEGHFVRRVCGLRRRRSMEEELLRRETDGGGMG</sequence>
<dbReference type="Proteomes" id="UP001062846">
    <property type="component" value="Chromosome 2"/>
</dbReference>
<accession>A0ACC0PPF8</accession>
<evidence type="ECO:0000313" key="2">
    <source>
        <dbReference type="Proteomes" id="UP001062846"/>
    </source>
</evidence>
<proteinExistence type="predicted"/>
<reference evidence="1" key="1">
    <citation type="submission" date="2022-02" db="EMBL/GenBank/DDBJ databases">
        <title>Plant Genome Project.</title>
        <authorList>
            <person name="Zhang R.-G."/>
        </authorList>
    </citation>
    <scope>NUCLEOTIDE SEQUENCE</scope>
    <source>
        <strain evidence="1">AT1</strain>
    </source>
</reference>
<protein>
    <submittedName>
        <fullName evidence="1">Uncharacterized protein</fullName>
    </submittedName>
</protein>
<dbReference type="EMBL" id="CM046389">
    <property type="protein sequence ID" value="KAI8567476.1"/>
    <property type="molecule type" value="Genomic_DNA"/>
</dbReference>
<comment type="caution">
    <text evidence="1">The sequence shown here is derived from an EMBL/GenBank/DDBJ whole genome shotgun (WGS) entry which is preliminary data.</text>
</comment>